<dbReference type="OrthoDB" id="10368658at2759"/>
<gene>
    <name evidence="2" type="ORF">Goklo_004475</name>
</gene>
<dbReference type="EMBL" id="JABFAB010000011">
    <property type="protein sequence ID" value="MBA0664487.1"/>
    <property type="molecule type" value="Genomic_DNA"/>
</dbReference>
<dbReference type="Pfam" id="PF24924">
    <property type="entry name" value="DUF7745"/>
    <property type="match status" value="1"/>
</dbReference>
<dbReference type="InterPro" id="IPR056647">
    <property type="entry name" value="DUF7745"/>
</dbReference>
<comment type="caution">
    <text evidence="2">The sequence shown here is derived from an EMBL/GenBank/DDBJ whole genome shotgun (WGS) entry which is preliminary data.</text>
</comment>
<keyword evidence="3" id="KW-1185">Reference proteome</keyword>
<name>A0A7J8VNV8_9ROSI</name>
<dbReference type="Proteomes" id="UP000593573">
    <property type="component" value="Unassembled WGS sequence"/>
</dbReference>
<evidence type="ECO:0000259" key="1">
    <source>
        <dbReference type="Pfam" id="PF24924"/>
    </source>
</evidence>
<dbReference type="PANTHER" id="PTHR48200">
    <property type="entry name" value="PROTEIN, PUTATIVE-RELATED"/>
    <property type="match status" value="1"/>
</dbReference>
<sequence>MEKEFLDNVEDSAAVRIWFEKTQPEKGDSLTKGYMLELWDFTCISISTYFQPLAKHWNPAYSCLTFRKVDLMPTVEEYTTLLCFPRIQANKAYSRVANILAFLKRLMSITEMSEQWVTTQIKQKGDNNCIPLKSLRDLILAYLDTKIRVDVFALSIYGLKVENVSYQVFTENYSLLKEFVATSRRYNISEEKWMAILQRLQDEDVEWRAPWMILDKILYRCGNFNWVHLLKIWGAV</sequence>
<dbReference type="AlphaFoldDB" id="A0A7J8VNV8"/>
<protein>
    <recommendedName>
        <fullName evidence="1">DUF7745 domain-containing protein</fullName>
    </recommendedName>
</protein>
<evidence type="ECO:0000313" key="2">
    <source>
        <dbReference type="EMBL" id="MBA0664487.1"/>
    </source>
</evidence>
<evidence type="ECO:0000313" key="3">
    <source>
        <dbReference type="Proteomes" id="UP000593573"/>
    </source>
</evidence>
<dbReference type="PANTHER" id="PTHR48200:SF1">
    <property type="entry name" value="AMINOTRANSFERASE-LIKE PLANT MOBILE DOMAIN-CONTAINING PROTEIN"/>
    <property type="match status" value="1"/>
</dbReference>
<organism evidence="2 3">
    <name type="scientific">Gossypium klotzschianum</name>
    <dbReference type="NCBI Taxonomy" id="34286"/>
    <lineage>
        <taxon>Eukaryota</taxon>
        <taxon>Viridiplantae</taxon>
        <taxon>Streptophyta</taxon>
        <taxon>Embryophyta</taxon>
        <taxon>Tracheophyta</taxon>
        <taxon>Spermatophyta</taxon>
        <taxon>Magnoliopsida</taxon>
        <taxon>eudicotyledons</taxon>
        <taxon>Gunneridae</taxon>
        <taxon>Pentapetalae</taxon>
        <taxon>rosids</taxon>
        <taxon>malvids</taxon>
        <taxon>Malvales</taxon>
        <taxon>Malvaceae</taxon>
        <taxon>Malvoideae</taxon>
        <taxon>Gossypium</taxon>
    </lineage>
</organism>
<feature type="domain" description="DUF7745" evidence="1">
    <location>
        <begin position="50"/>
        <end position="159"/>
    </location>
</feature>
<accession>A0A7J8VNV8</accession>
<reference evidence="2 3" key="1">
    <citation type="journal article" date="2019" name="Genome Biol. Evol.">
        <title>Insights into the evolution of the New World diploid cottons (Gossypium, subgenus Houzingenia) based on genome sequencing.</title>
        <authorList>
            <person name="Grover C.E."/>
            <person name="Arick M.A. 2nd"/>
            <person name="Thrash A."/>
            <person name="Conover J.L."/>
            <person name="Sanders W.S."/>
            <person name="Peterson D.G."/>
            <person name="Frelichowski J.E."/>
            <person name="Scheffler J.A."/>
            <person name="Scheffler B.E."/>
            <person name="Wendel J.F."/>
        </authorList>
    </citation>
    <scope>NUCLEOTIDE SEQUENCE [LARGE SCALE GENOMIC DNA]</scope>
    <source>
        <strain evidence="2">57</strain>
        <tissue evidence="2">Leaf</tissue>
    </source>
</reference>
<proteinExistence type="predicted"/>